<keyword evidence="3 9" id="KW-0808">Transferase</keyword>
<evidence type="ECO:0000256" key="5">
    <source>
        <dbReference type="ARBA" id="ARBA00023098"/>
    </source>
</evidence>
<evidence type="ECO:0000256" key="6">
    <source>
        <dbReference type="ARBA" id="ARBA00023160"/>
    </source>
</evidence>
<comment type="domain">
    <text evidence="9">The last Arg residue of the ACP-binding site is essential for the weak association between ACP/AcpP and FabH.</text>
</comment>
<dbReference type="HAMAP" id="MF_01815">
    <property type="entry name" value="FabH"/>
    <property type="match status" value="1"/>
</dbReference>
<dbReference type="EC" id="2.3.1.180" evidence="9"/>
<dbReference type="RefSeq" id="WP_158425289.1">
    <property type="nucleotide sequence ID" value="NZ_JAOQJQ010000003.1"/>
</dbReference>
<evidence type="ECO:0000313" key="13">
    <source>
        <dbReference type="Proteomes" id="UP001652442"/>
    </source>
</evidence>
<evidence type="ECO:0000313" key="12">
    <source>
        <dbReference type="EMBL" id="MCU6762589.1"/>
    </source>
</evidence>
<feature type="domain" description="Beta-ketoacyl-[acyl-carrier-protein] synthase III N-terminal" evidence="11">
    <location>
        <begin position="106"/>
        <end position="182"/>
    </location>
</feature>
<reference evidence="12 13" key="1">
    <citation type="journal article" date="2021" name="ISME Commun">
        <title>Automated analysis of genomic sequences facilitates high-throughput and comprehensive description of bacteria.</title>
        <authorList>
            <person name="Hitch T.C.A."/>
        </authorList>
    </citation>
    <scope>NUCLEOTIDE SEQUENCE [LARGE SCALE GENOMIC DNA]</scope>
    <source>
        <strain evidence="12 13">Sanger_109</strain>
    </source>
</reference>
<keyword evidence="13" id="KW-1185">Reference proteome</keyword>
<evidence type="ECO:0000256" key="8">
    <source>
        <dbReference type="ARBA" id="ARBA00023315"/>
    </source>
</evidence>
<feature type="active site" evidence="9">
    <location>
        <position position="278"/>
    </location>
</feature>
<keyword evidence="9" id="KW-0963">Cytoplasm</keyword>
<name>A0ABT2TK55_9FIRM</name>
<feature type="region of interest" description="ACP-binding" evidence="9">
    <location>
        <begin position="249"/>
        <end position="253"/>
    </location>
</feature>
<dbReference type="Gene3D" id="3.40.47.10">
    <property type="match status" value="1"/>
</dbReference>
<keyword evidence="8 9" id="KW-0012">Acyltransferase</keyword>
<evidence type="ECO:0000256" key="7">
    <source>
        <dbReference type="ARBA" id="ARBA00023268"/>
    </source>
</evidence>
<accession>A0ABT2TK55</accession>
<comment type="subcellular location">
    <subcellularLocation>
        <location evidence="9">Cytoplasm</location>
    </subcellularLocation>
</comment>
<keyword evidence="2 9" id="KW-0444">Lipid biosynthesis</keyword>
<evidence type="ECO:0000256" key="2">
    <source>
        <dbReference type="ARBA" id="ARBA00022516"/>
    </source>
</evidence>
<keyword evidence="7 9" id="KW-0511">Multifunctional enzyme</keyword>
<comment type="caution">
    <text evidence="12">The sequence shown here is derived from an EMBL/GenBank/DDBJ whole genome shotgun (WGS) entry which is preliminary data.</text>
</comment>
<dbReference type="Proteomes" id="UP001652442">
    <property type="component" value="Unassembled WGS sequence"/>
</dbReference>
<keyword evidence="6 9" id="KW-0275">Fatty acid biosynthesis</keyword>
<dbReference type="InterPro" id="IPR016039">
    <property type="entry name" value="Thiolase-like"/>
</dbReference>
<comment type="function">
    <text evidence="9">Catalyzes the condensation reaction of fatty acid synthesis by the addition to an acyl acceptor of two carbons from malonyl-ACP. Catalyzes the first condensation reaction which initiates fatty acid synthesis and may therefore play a role in governing the total rate of fatty acid production. Possesses both acetoacetyl-ACP synthase and acetyl transacylase activities. Its substrate specificity determines the biosynthesis of branched-chain and/or straight-chain of fatty acids.</text>
</comment>
<keyword evidence="4 9" id="KW-0276">Fatty acid metabolism</keyword>
<evidence type="ECO:0000256" key="9">
    <source>
        <dbReference type="HAMAP-Rule" id="MF_01815"/>
    </source>
</evidence>
<feature type="active site" evidence="9">
    <location>
        <position position="248"/>
    </location>
</feature>
<dbReference type="PANTHER" id="PTHR43091:SF1">
    <property type="entry name" value="BETA-KETOACYL-[ACYL-CARRIER-PROTEIN] SYNTHASE III, CHLOROPLASTIC"/>
    <property type="match status" value="1"/>
</dbReference>
<dbReference type="InterPro" id="IPR004655">
    <property type="entry name" value="FabH"/>
</dbReference>
<evidence type="ECO:0000259" key="11">
    <source>
        <dbReference type="Pfam" id="PF08545"/>
    </source>
</evidence>
<dbReference type="CDD" id="cd00830">
    <property type="entry name" value="KAS_III"/>
    <property type="match status" value="1"/>
</dbReference>
<dbReference type="NCBIfam" id="TIGR00747">
    <property type="entry name" value="fabH"/>
    <property type="match status" value="1"/>
</dbReference>
<sequence>MRAQIIGTGSYLPENIATNDFLSTIVDTNDEWISSRTGIHSRHLVSEHETSASMAYEAAKKALDDAHMKPEDLDLIIVATCTADTLVPSTACDIQGRLGADRAAAFDLNAACSGFIYALSTADSFFQSGMYKNALLVGVETLSRIVDWNDRSVCVLFADGAGAAVVEAADTGLMACSLGSDGNKSNALIVKNRENHNPFVPEEKPMDFLYMNGPEVFKFAVKTVPKSILKTLDDAGLTPEDVDLFLLHQANLRINQSIAHKLKISMDKFPCNMDHCGNTSGASIPLLLDEVRQKGMIKSGDTIVLAGFGAGLTWGSAVLTWK</sequence>
<dbReference type="EMBL" id="JAOQJQ010000003">
    <property type="protein sequence ID" value="MCU6762589.1"/>
    <property type="molecule type" value="Genomic_DNA"/>
</dbReference>
<dbReference type="InterPro" id="IPR013747">
    <property type="entry name" value="ACP_syn_III_C"/>
</dbReference>
<dbReference type="Pfam" id="PF08541">
    <property type="entry name" value="ACP_syn_III_C"/>
    <property type="match status" value="1"/>
</dbReference>
<protein>
    <recommendedName>
        <fullName evidence="9">Beta-ketoacyl-[acyl-carrier-protein] synthase III</fullName>
        <shortName evidence="9">Beta-ketoacyl-ACP synthase III</shortName>
        <shortName evidence="9">KAS III</shortName>
        <ecNumber evidence="9">2.3.1.180</ecNumber>
    </recommendedName>
    <alternativeName>
        <fullName evidence="9">3-oxoacyl-[acyl-carrier-protein] synthase 3</fullName>
    </alternativeName>
    <alternativeName>
        <fullName evidence="9">3-oxoacyl-[acyl-carrier-protein] synthase III</fullName>
    </alternativeName>
</protein>
<comment type="similarity">
    <text evidence="1 9">Belongs to the thiolase-like superfamily. FabH family.</text>
</comment>
<organism evidence="12 13">
    <name type="scientific">Brotonthovivens ammoniilytica</name>
    <dbReference type="NCBI Taxonomy" id="2981725"/>
    <lineage>
        <taxon>Bacteria</taxon>
        <taxon>Bacillati</taxon>
        <taxon>Bacillota</taxon>
        <taxon>Clostridia</taxon>
        <taxon>Lachnospirales</taxon>
        <taxon>Lachnospiraceae</taxon>
        <taxon>Brotonthovivens</taxon>
    </lineage>
</organism>
<evidence type="ECO:0000256" key="3">
    <source>
        <dbReference type="ARBA" id="ARBA00022679"/>
    </source>
</evidence>
<proteinExistence type="inferred from homology"/>
<comment type="pathway">
    <text evidence="9">Lipid metabolism; fatty acid biosynthesis.</text>
</comment>
<feature type="domain" description="Beta-ketoacyl-[acyl-carrier-protein] synthase III C-terminal" evidence="10">
    <location>
        <begin position="232"/>
        <end position="321"/>
    </location>
</feature>
<comment type="subunit">
    <text evidence="9">Homodimer.</text>
</comment>
<comment type="catalytic activity">
    <reaction evidence="9">
        <text>malonyl-[ACP] + acetyl-CoA + H(+) = 3-oxobutanoyl-[ACP] + CO2 + CoA</text>
        <dbReference type="Rhea" id="RHEA:12080"/>
        <dbReference type="Rhea" id="RHEA-COMP:9623"/>
        <dbReference type="Rhea" id="RHEA-COMP:9625"/>
        <dbReference type="ChEBI" id="CHEBI:15378"/>
        <dbReference type="ChEBI" id="CHEBI:16526"/>
        <dbReference type="ChEBI" id="CHEBI:57287"/>
        <dbReference type="ChEBI" id="CHEBI:57288"/>
        <dbReference type="ChEBI" id="CHEBI:78449"/>
        <dbReference type="ChEBI" id="CHEBI:78450"/>
        <dbReference type="EC" id="2.3.1.180"/>
    </reaction>
</comment>
<dbReference type="Pfam" id="PF08545">
    <property type="entry name" value="ACP_syn_III"/>
    <property type="match status" value="1"/>
</dbReference>
<dbReference type="PANTHER" id="PTHR43091">
    <property type="entry name" value="3-OXOACYL-[ACYL-CARRIER-PROTEIN] SYNTHASE"/>
    <property type="match status" value="1"/>
</dbReference>
<dbReference type="NCBIfam" id="NF006829">
    <property type="entry name" value="PRK09352.1"/>
    <property type="match status" value="1"/>
</dbReference>
<dbReference type="SUPFAM" id="SSF53901">
    <property type="entry name" value="Thiolase-like"/>
    <property type="match status" value="1"/>
</dbReference>
<evidence type="ECO:0000256" key="4">
    <source>
        <dbReference type="ARBA" id="ARBA00022832"/>
    </source>
</evidence>
<keyword evidence="5 9" id="KW-0443">Lipid metabolism</keyword>
<gene>
    <name evidence="9" type="primary">fabH</name>
    <name evidence="12" type="ORF">OCV88_09605</name>
</gene>
<evidence type="ECO:0000256" key="1">
    <source>
        <dbReference type="ARBA" id="ARBA00008642"/>
    </source>
</evidence>
<dbReference type="InterPro" id="IPR013751">
    <property type="entry name" value="ACP_syn_III_N"/>
</dbReference>
<evidence type="ECO:0000259" key="10">
    <source>
        <dbReference type="Pfam" id="PF08541"/>
    </source>
</evidence>
<feature type="active site" evidence="9">
    <location>
        <position position="112"/>
    </location>
</feature>